<proteinExistence type="predicted"/>
<evidence type="ECO:0000313" key="4">
    <source>
        <dbReference type="EMBL" id="WFP24628.1"/>
    </source>
</evidence>
<reference evidence="4" key="1">
    <citation type="submission" date="2023-04" db="EMBL/GenBank/DDBJ databases">
        <title>Complete genome sequence of a phthalic acid esters degrading bacterial strain.</title>
        <authorList>
            <person name="Weng L."/>
            <person name="Jia Y."/>
            <person name="Ren L."/>
        </authorList>
    </citation>
    <scope>NUCLEOTIDE SEQUENCE</scope>
    <source>
        <strain evidence="4">RL-LY01</strain>
    </source>
</reference>
<evidence type="ECO:0000256" key="3">
    <source>
        <dbReference type="SAM" id="Phobius"/>
    </source>
</evidence>
<gene>
    <name evidence="4" type="ORF">P9A14_21310</name>
</gene>
<sequence length="515" mass="54333">MTDTALAAARELTGFDAVGVDAGTDVLVVGTDGVGVRTLVEACRALAPDLDIVARGGRSRASAGAAVVVVDPSSSVGEEERLLVEQMRAQVGIVAIVCTKIDAFWEWPRTVRAHRAVLDPFATLPLFGVSSVAALEGAVDESGIDALVEWLRETTDAPGVLRAERARLAAGLGAVEHLLGAPTGGVDESASAQAAVDDLLATRRELVAARDRGRPDRLAAVRAGLARVRSQTSAELHAGVRDLAASAAGHAPAADSAYGAWARTGWAALADGVRRRADERVDAVRSTALVGLDAEPSADENWPAVPLHTERSRGRARRAGAEDALVVVLGASTGLGVGRLVVAPMESVQTLQWVSMPLALILGVAVAAWVIRVRRSAAERSDREARTAELLAEARATLDHQLALRVTAAETRIAGQIARAHERRNREVAAEVARLDEEIRRLRSGVGVRDARTRRERAAEIRRELVARSESLWADASRTDDPGEESDDPAGRRGDRGHDDGTAGVARAGHDDGKQ</sequence>
<keyword evidence="3" id="KW-0812">Transmembrane</keyword>
<organism evidence="4 5">
    <name type="scientific">Gordonia hongkongensis</name>
    <dbReference type="NCBI Taxonomy" id="1701090"/>
    <lineage>
        <taxon>Bacteria</taxon>
        <taxon>Bacillati</taxon>
        <taxon>Actinomycetota</taxon>
        <taxon>Actinomycetes</taxon>
        <taxon>Mycobacteriales</taxon>
        <taxon>Gordoniaceae</taxon>
        <taxon>Gordonia</taxon>
    </lineage>
</organism>
<keyword evidence="3" id="KW-1133">Transmembrane helix</keyword>
<feature type="transmembrane region" description="Helical" evidence="3">
    <location>
        <begin position="324"/>
        <end position="345"/>
    </location>
</feature>
<dbReference type="Proteomes" id="UP001213504">
    <property type="component" value="Chromosome"/>
</dbReference>
<protein>
    <submittedName>
        <fullName evidence="4">Uncharacterized protein</fullName>
    </submittedName>
</protein>
<feature type="region of interest" description="Disordered" evidence="2">
    <location>
        <begin position="471"/>
        <end position="515"/>
    </location>
</feature>
<feature type="coiled-coil region" evidence="1">
    <location>
        <begin position="418"/>
        <end position="445"/>
    </location>
</feature>
<evidence type="ECO:0000313" key="5">
    <source>
        <dbReference type="Proteomes" id="UP001213504"/>
    </source>
</evidence>
<keyword evidence="3" id="KW-0472">Membrane</keyword>
<dbReference type="EMBL" id="CP121270">
    <property type="protein sequence ID" value="WFP24628.1"/>
    <property type="molecule type" value="Genomic_DNA"/>
</dbReference>
<dbReference type="AlphaFoldDB" id="A0AAX3T616"/>
<evidence type="ECO:0000256" key="2">
    <source>
        <dbReference type="SAM" id="MobiDB-lite"/>
    </source>
</evidence>
<keyword evidence="1" id="KW-0175">Coiled coil</keyword>
<feature type="compositionally biased region" description="Basic and acidic residues" evidence="2">
    <location>
        <begin position="489"/>
        <end position="501"/>
    </location>
</feature>
<feature type="transmembrane region" description="Helical" evidence="3">
    <location>
        <begin position="351"/>
        <end position="371"/>
    </location>
</feature>
<evidence type="ECO:0000256" key="1">
    <source>
        <dbReference type="SAM" id="Coils"/>
    </source>
</evidence>
<name>A0AAX3T616_9ACTN</name>
<dbReference type="RefSeq" id="WP_058252238.1">
    <property type="nucleotide sequence ID" value="NZ_CP121270.1"/>
</dbReference>
<accession>A0AAX3T616</accession>